<dbReference type="Gene3D" id="3.90.380.10">
    <property type="entry name" value="Naphthalene 1,2-dioxygenase Alpha Subunit, Chain A, domain 1"/>
    <property type="match status" value="1"/>
</dbReference>
<accession>F8B4C0</accession>
<dbReference type="eggNOG" id="COG4638">
    <property type="taxonomic scope" value="Bacteria"/>
</dbReference>
<dbReference type="SUPFAM" id="SSF55961">
    <property type="entry name" value="Bet v1-like"/>
    <property type="match status" value="1"/>
</dbReference>
<gene>
    <name evidence="10" type="ordered locus">FsymDg_2033</name>
</gene>
<dbReference type="STRING" id="656024.FsymDg_2033"/>
<keyword evidence="2" id="KW-0001">2Fe-2S</keyword>
<evidence type="ECO:0000256" key="3">
    <source>
        <dbReference type="ARBA" id="ARBA00022723"/>
    </source>
</evidence>
<dbReference type="EC" id="1.14.12.13" evidence="10"/>
<organism evidence="10 11">
    <name type="scientific">Candidatus Protofrankia datiscae</name>
    <dbReference type="NCBI Taxonomy" id="2716812"/>
    <lineage>
        <taxon>Bacteria</taxon>
        <taxon>Bacillati</taxon>
        <taxon>Actinomycetota</taxon>
        <taxon>Actinomycetes</taxon>
        <taxon>Frankiales</taxon>
        <taxon>Frankiaceae</taxon>
        <taxon>Protofrankia</taxon>
    </lineage>
</organism>
<dbReference type="GO" id="GO:0005506">
    <property type="term" value="F:iron ion binding"/>
    <property type="evidence" value="ECO:0007669"/>
    <property type="project" value="InterPro"/>
</dbReference>
<evidence type="ECO:0000313" key="11">
    <source>
        <dbReference type="Proteomes" id="UP000001549"/>
    </source>
</evidence>
<dbReference type="Pfam" id="PF00355">
    <property type="entry name" value="Rieske"/>
    <property type="match status" value="1"/>
</dbReference>
<evidence type="ECO:0000259" key="9">
    <source>
        <dbReference type="PROSITE" id="PS51296"/>
    </source>
</evidence>
<dbReference type="GO" id="GO:0018626">
    <property type="term" value="F:2-halobenzoate 1,2-dioxygenase activity"/>
    <property type="evidence" value="ECO:0007669"/>
    <property type="project" value="UniProtKB-EC"/>
</dbReference>
<dbReference type="GO" id="GO:0051537">
    <property type="term" value="F:2 iron, 2 sulfur cluster binding"/>
    <property type="evidence" value="ECO:0007669"/>
    <property type="project" value="UniProtKB-KW"/>
</dbReference>
<dbReference type="KEGG" id="fsy:FsymDg_2033"/>
<dbReference type="GO" id="GO:0004497">
    <property type="term" value="F:monooxygenase activity"/>
    <property type="evidence" value="ECO:0007669"/>
    <property type="project" value="UniProtKB-ARBA"/>
</dbReference>
<dbReference type="PROSITE" id="PS00570">
    <property type="entry name" value="RING_HYDROXYL_ALPHA"/>
    <property type="match status" value="1"/>
</dbReference>
<keyword evidence="3" id="KW-0479">Metal-binding</keyword>
<dbReference type="PROSITE" id="PS51296">
    <property type="entry name" value="RIESKE"/>
    <property type="match status" value="1"/>
</dbReference>
<keyword evidence="8" id="KW-0520">NAD</keyword>
<feature type="domain" description="Rieske" evidence="9">
    <location>
        <begin position="66"/>
        <end position="176"/>
    </location>
</feature>
<dbReference type="InterPro" id="IPR017941">
    <property type="entry name" value="Rieske_2Fe-2S"/>
</dbReference>
<evidence type="ECO:0000256" key="4">
    <source>
        <dbReference type="ARBA" id="ARBA00022964"/>
    </source>
</evidence>
<dbReference type="Pfam" id="PF00848">
    <property type="entry name" value="Ring_hydroxyl_A"/>
    <property type="match status" value="1"/>
</dbReference>
<keyword evidence="7" id="KW-0411">Iron-sulfur</keyword>
<dbReference type="EMBL" id="CP002801">
    <property type="protein sequence ID" value="AEH09458.1"/>
    <property type="molecule type" value="Genomic_DNA"/>
</dbReference>
<keyword evidence="11" id="KW-1185">Reference proteome</keyword>
<protein>
    <submittedName>
        <fullName evidence="10">2-chlorobenzoate 1,2-dioxygenase</fullName>
        <ecNumber evidence="10">1.14.12.13</ecNumber>
    </submittedName>
</protein>
<evidence type="ECO:0000256" key="6">
    <source>
        <dbReference type="ARBA" id="ARBA00023004"/>
    </source>
</evidence>
<dbReference type="Proteomes" id="UP000001549">
    <property type="component" value="Chromosome"/>
</dbReference>
<dbReference type="InterPro" id="IPR015879">
    <property type="entry name" value="Ring_hydroxy_dOase_asu_C_dom"/>
</dbReference>
<name>F8B4C0_9ACTN</name>
<keyword evidence="5 10" id="KW-0560">Oxidoreductase</keyword>
<dbReference type="PRINTS" id="PR00090">
    <property type="entry name" value="RNGDIOXGNASE"/>
</dbReference>
<sequence precursor="true">MTSISRTSELPRVSTALLDAAPATDNRFPLVDEDTDQHRFRVHRSTMTSPEVFRAELDRVFSHSGLYVGHESEVSRPGDYVRRPIGGRPVFMVRGAKSGRINVFHNTCTHRGAVVCRQPTGNAKAFSCFYHAWTFDSEGRLMGIPDRDAYGGELDLAALSLRPVARVESYRGFVFASFDPDIQDLVSYLAGAVEYLDLVIDSTDGEMEIIKGVNEYCIEANWKLLAENSIDGYHAVSTHDTYFKYLLALGTDLAGGVNGTSYDLGNGHAVLEYRAPWGRPIAKWEPLFGEDSREEIARMRADLISRHGEVRGSRMADANRNLLIYPNLVVNDIMAITVRTFMPLAPDRMDVTAWELAPRDELAQLRQRRLDSFLTFLGPAGFATPDDLEALESCQQGFTSGGVEWNDISRGMARTPAANDEAQMRAFWRRWSQQMGTAGYGERESR</sequence>
<reference evidence="10 11" key="1">
    <citation type="submission" date="2011-05" db="EMBL/GenBank/DDBJ databases">
        <title>Complete sequence of chromosome of Frankia symbiont of Datisca glomerata.</title>
        <authorList>
            <consortium name="US DOE Joint Genome Institute"/>
            <person name="Lucas S."/>
            <person name="Han J."/>
            <person name="Lapidus A."/>
            <person name="Cheng J.-F."/>
            <person name="Goodwin L."/>
            <person name="Pitluck S."/>
            <person name="Peters L."/>
            <person name="Mikhailova N."/>
            <person name="Chertkov O."/>
            <person name="Teshima H."/>
            <person name="Han C."/>
            <person name="Tapia R."/>
            <person name="Land M."/>
            <person name="Hauser L."/>
            <person name="Kyrpides N."/>
            <person name="Ivanova N."/>
            <person name="Pagani I."/>
            <person name="Berry A."/>
            <person name="Pawlowski K."/>
            <person name="Persson T."/>
            <person name="Vanden Heuvel B."/>
            <person name="Benson D."/>
            <person name="Woyke T."/>
        </authorList>
    </citation>
    <scope>NUCLEOTIDE SEQUENCE [LARGE SCALE GENOMIC DNA]</scope>
    <source>
        <strain evidence="11">4085684</strain>
    </source>
</reference>
<evidence type="ECO:0000256" key="2">
    <source>
        <dbReference type="ARBA" id="ARBA00022714"/>
    </source>
</evidence>
<dbReference type="HOGENOM" id="CLU_026244_4_0_11"/>
<dbReference type="CDD" id="cd08879">
    <property type="entry name" value="RHO_alpha_C_AntDO-like"/>
    <property type="match status" value="1"/>
</dbReference>
<evidence type="ECO:0000313" key="10">
    <source>
        <dbReference type="EMBL" id="AEH09458.1"/>
    </source>
</evidence>
<keyword evidence="6" id="KW-0408">Iron</keyword>
<keyword evidence="4 10" id="KW-0223">Dioxygenase</keyword>
<dbReference type="InterPro" id="IPR001663">
    <property type="entry name" value="Rng_hydr_dOase-A"/>
</dbReference>
<dbReference type="SUPFAM" id="SSF50022">
    <property type="entry name" value="ISP domain"/>
    <property type="match status" value="1"/>
</dbReference>
<evidence type="ECO:0000256" key="1">
    <source>
        <dbReference type="ARBA" id="ARBA00008751"/>
    </source>
</evidence>
<evidence type="ECO:0000256" key="8">
    <source>
        <dbReference type="ARBA" id="ARBA00023027"/>
    </source>
</evidence>
<dbReference type="CDD" id="cd03469">
    <property type="entry name" value="Rieske_RO_Alpha_N"/>
    <property type="match status" value="1"/>
</dbReference>
<dbReference type="Gene3D" id="2.102.10.10">
    <property type="entry name" value="Rieske [2Fe-2S] iron-sulphur domain"/>
    <property type="match status" value="1"/>
</dbReference>
<comment type="similarity">
    <text evidence="1">Belongs to the bacterial ring-hydroxylating dioxygenase alpha subunit family.</text>
</comment>
<evidence type="ECO:0000256" key="5">
    <source>
        <dbReference type="ARBA" id="ARBA00023002"/>
    </source>
</evidence>
<evidence type="ECO:0000256" key="7">
    <source>
        <dbReference type="ARBA" id="ARBA00023014"/>
    </source>
</evidence>
<dbReference type="AlphaFoldDB" id="F8B4C0"/>
<dbReference type="InterPro" id="IPR015881">
    <property type="entry name" value="ARHD_Rieske_2Fe_2S"/>
</dbReference>
<dbReference type="InterPro" id="IPR036922">
    <property type="entry name" value="Rieske_2Fe-2S_sf"/>
</dbReference>
<proteinExistence type="inferred from homology"/>
<dbReference type="PANTHER" id="PTHR43756">
    <property type="entry name" value="CHOLINE MONOOXYGENASE, CHLOROPLASTIC"/>
    <property type="match status" value="1"/>
</dbReference>
<dbReference type="PANTHER" id="PTHR43756:SF1">
    <property type="entry name" value="3-PHENYLPROPIONATE_CINNAMIC ACID DIOXYGENASE SUBUNIT ALPHA"/>
    <property type="match status" value="1"/>
</dbReference>